<name>A0A0D1Z6A9_9EURO</name>
<dbReference type="EMBL" id="KN846952">
    <property type="protein sequence ID" value="KIV82403.1"/>
    <property type="molecule type" value="Genomic_DNA"/>
</dbReference>
<reference evidence="1 2" key="1">
    <citation type="submission" date="2015-01" db="EMBL/GenBank/DDBJ databases">
        <title>The Genome Sequence of Exophiala sideris CBS121828.</title>
        <authorList>
            <consortium name="The Broad Institute Genomics Platform"/>
            <person name="Cuomo C."/>
            <person name="de Hoog S."/>
            <person name="Gorbushina A."/>
            <person name="Stielow B."/>
            <person name="Teixiera M."/>
            <person name="Abouelleil A."/>
            <person name="Chapman S.B."/>
            <person name="Priest M."/>
            <person name="Young S.K."/>
            <person name="Wortman J."/>
            <person name="Nusbaum C."/>
            <person name="Birren B."/>
        </authorList>
    </citation>
    <scope>NUCLEOTIDE SEQUENCE [LARGE SCALE GENOMIC DNA]</scope>
    <source>
        <strain evidence="1 2">CBS 121828</strain>
    </source>
</reference>
<evidence type="ECO:0000313" key="1">
    <source>
        <dbReference type="EMBL" id="KIV82403.1"/>
    </source>
</evidence>
<protein>
    <submittedName>
        <fullName evidence="1">Uncharacterized protein</fullName>
    </submittedName>
</protein>
<proteinExistence type="predicted"/>
<dbReference type="AlphaFoldDB" id="A0A0D1Z6A9"/>
<dbReference type="Proteomes" id="UP000053599">
    <property type="component" value="Unassembled WGS sequence"/>
</dbReference>
<organism evidence="1 2">
    <name type="scientific">Exophiala sideris</name>
    <dbReference type="NCBI Taxonomy" id="1016849"/>
    <lineage>
        <taxon>Eukaryota</taxon>
        <taxon>Fungi</taxon>
        <taxon>Dikarya</taxon>
        <taxon>Ascomycota</taxon>
        <taxon>Pezizomycotina</taxon>
        <taxon>Eurotiomycetes</taxon>
        <taxon>Chaetothyriomycetidae</taxon>
        <taxon>Chaetothyriales</taxon>
        <taxon>Herpotrichiellaceae</taxon>
        <taxon>Exophiala</taxon>
    </lineage>
</organism>
<dbReference type="HOGENOM" id="CLU_2109040_0_0_1"/>
<accession>A0A0D1Z6A9</accession>
<sequence length="115" mass="12850">MHKISLCHQISRNSAVVDLTVPLGNLSGKPYPPNGPYYRFTTCLCYFLVPPDTSSLPDSFFLFCVILHSHLAVETQAGELRGHERSGPRVAITRPCLYCQFPSSLRNFHVPFPTA</sequence>
<evidence type="ECO:0000313" key="2">
    <source>
        <dbReference type="Proteomes" id="UP000053599"/>
    </source>
</evidence>
<gene>
    <name evidence="1" type="ORF">PV11_04519</name>
</gene>